<dbReference type="GO" id="GO:0005886">
    <property type="term" value="C:plasma membrane"/>
    <property type="evidence" value="ECO:0007669"/>
    <property type="project" value="UniProtKB-SubCell"/>
</dbReference>
<dbReference type="Pfam" id="PF26514">
    <property type="entry name" value="DUF8173"/>
    <property type="match status" value="1"/>
</dbReference>
<evidence type="ECO:0000256" key="6">
    <source>
        <dbReference type="SAM" id="MobiDB-lite"/>
    </source>
</evidence>
<sequence length="506" mass="53507">MLPSPEFPCDGIGHNPGFRLGQDQVVRKGDAFRDLVVVFGNVLVEGHVCGDLSVTLGDVRIASGASVEGTLVVVGGKATIEPGASVGQELVLVGGTLDAPADFRPGREQIVVGVPLLGTGLRQSVPYITRGLLLGRLIVPDIGWVWGVVAVLFFVQLLLNLLFPRATAASATIIAERPLSTFMAGVLVLVLTGPVVALLAVTVIGIAVLPVLFGGLLIAWIVGKVAVNRWIGTRLFEQDDMESRVESTRSFVIGFVVITITYMIPLLGVVVWGLSGVLGLGAATLAFVRGYRRENPPAVRAPRETPPVPPPPVPPSPFEAAALGATPALAEGAGAGDADLSMHRSTLGDTYTMPPPAFAGAVPPAAHASDFSLDPRALLAYPRASFGERAAAFALDVLLVGMLTAMSSLRDPSDYFVQVLVVYHVAFWFWKATTLGGIICQLRVVRVDGAPLRFVDVLVRGLVGVFSIATFGLGALWILRDPERQSWHDKVSGTVVVRVPKHYPLP</sequence>
<feature type="transmembrane region" description="Helical" evidence="7">
    <location>
        <begin position="207"/>
        <end position="227"/>
    </location>
</feature>
<evidence type="ECO:0000256" key="4">
    <source>
        <dbReference type="ARBA" id="ARBA00022989"/>
    </source>
</evidence>
<dbReference type="PATRIC" id="fig|1813736.3.peg.1319"/>
<gene>
    <name evidence="10" type="ORF">LuPra_01273</name>
</gene>
<dbReference type="InterPro" id="IPR051791">
    <property type="entry name" value="Pra-immunoreactive"/>
</dbReference>
<evidence type="ECO:0000313" key="11">
    <source>
        <dbReference type="Proteomes" id="UP000076079"/>
    </source>
</evidence>
<keyword evidence="3 7" id="KW-0812">Transmembrane</keyword>
<dbReference type="AlphaFoldDB" id="A0A143PHS4"/>
<dbReference type="InterPro" id="IPR058486">
    <property type="entry name" value="DUF8173"/>
</dbReference>
<evidence type="ECO:0000256" key="5">
    <source>
        <dbReference type="ARBA" id="ARBA00023136"/>
    </source>
</evidence>
<accession>A0A143PHS4</accession>
<keyword evidence="5 7" id="KW-0472">Membrane</keyword>
<dbReference type="Pfam" id="PF06271">
    <property type="entry name" value="RDD"/>
    <property type="match status" value="1"/>
</dbReference>
<evidence type="ECO:0000256" key="3">
    <source>
        <dbReference type="ARBA" id="ARBA00022692"/>
    </source>
</evidence>
<keyword evidence="2" id="KW-1003">Cell membrane</keyword>
<feature type="region of interest" description="Disordered" evidence="6">
    <location>
        <begin position="298"/>
        <end position="317"/>
    </location>
</feature>
<dbReference type="InterPro" id="IPR010432">
    <property type="entry name" value="RDD"/>
</dbReference>
<feature type="transmembrane region" description="Helical" evidence="7">
    <location>
        <begin position="390"/>
        <end position="409"/>
    </location>
</feature>
<feature type="transmembrane region" description="Helical" evidence="7">
    <location>
        <begin position="421"/>
        <end position="445"/>
    </location>
</feature>
<proteinExistence type="predicted"/>
<dbReference type="EMBL" id="CP015136">
    <property type="protein sequence ID" value="AMY08085.1"/>
    <property type="molecule type" value="Genomic_DNA"/>
</dbReference>
<organism evidence="10 11">
    <name type="scientific">Luteitalea pratensis</name>
    <dbReference type="NCBI Taxonomy" id="1855912"/>
    <lineage>
        <taxon>Bacteria</taxon>
        <taxon>Pseudomonadati</taxon>
        <taxon>Acidobacteriota</taxon>
        <taxon>Vicinamibacteria</taxon>
        <taxon>Vicinamibacterales</taxon>
        <taxon>Vicinamibacteraceae</taxon>
        <taxon>Luteitalea</taxon>
    </lineage>
</organism>
<evidence type="ECO:0000256" key="1">
    <source>
        <dbReference type="ARBA" id="ARBA00004651"/>
    </source>
</evidence>
<dbReference type="KEGG" id="abac:LuPra_01273"/>
<feature type="transmembrane region" description="Helical" evidence="7">
    <location>
        <begin position="270"/>
        <end position="288"/>
    </location>
</feature>
<comment type="subcellular location">
    <subcellularLocation>
        <location evidence="1">Cell membrane</location>
        <topology evidence="1">Multi-pass membrane protein</topology>
    </subcellularLocation>
</comment>
<evidence type="ECO:0000259" key="8">
    <source>
        <dbReference type="Pfam" id="PF06271"/>
    </source>
</evidence>
<evidence type="ECO:0000256" key="2">
    <source>
        <dbReference type="ARBA" id="ARBA00022475"/>
    </source>
</evidence>
<name>A0A143PHS4_LUTPR</name>
<feature type="domain" description="DUF8173" evidence="9">
    <location>
        <begin position="148"/>
        <end position="285"/>
    </location>
</feature>
<feature type="transmembrane region" description="Helical" evidence="7">
    <location>
        <begin position="248"/>
        <end position="264"/>
    </location>
</feature>
<feature type="compositionally biased region" description="Pro residues" evidence="6">
    <location>
        <begin position="304"/>
        <end position="317"/>
    </location>
</feature>
<keyword evidence="11" id="KW-1185">Reference proteome</keyword>
<dbReference type="Proteomes" id="UP000076079">
    <property type="component" value="Chromosome"/>
</dbReference>
<evidence type="ECO:0000256" key="7">
    <source>
        <dbReference type="SAM" id="Phobius"/>
    </source>
</evidence>
<dbReference type="STRING" id="1855912.LuPra_01273"/>
<reference evidence="10 11" key="1">
    <citation type="journal article" date="2016" name="Genome Announc.">
        <title>First Complete Genome Sequence of a Subdivision 6 Acidobacterium Strain.</title>
        <authorList>
            <person name="Huang S."/>
            <person name="Vieira S."/>
            <person name="Bunk B."/>
            <person name="Riedel T."/>
            <person name="Sproer C."/>
            <person name="Overmann J."/>
        </authorList>
    </citation>
    <scope>NUCLEOTIDE SEQUENCE [LARGE SCALE GENOMIC DNA]</scope>
    <source>
        <strain evidence="11">DSM 100886 HEG_-6_39</strain>
    </source>
</reference>
<feature type="domain" description="RDD" evidence="8">
    <location>
        <begin position="408"/>
        <end position="493"/>
    </location>
</feature>
<reference evidence="11" key="2">
    <citation type="submission" date="2016-04" db="EMBL/GenBank/DDBJ databases">
        <title>First Complete Genome Sequence of a Subdivision 6 Acidobacterium.</title>
        <authorList>
            <person name="Huang S."/>
            <person name="Vieira S."/>
            <person name="Bunk B."/>
            <person name="Riedel T."/>
            <person name="Sproeer C."/>
            <person name="Overmann J."/>
        </authorList>
    </citation>
    <scope>NUCLEOTIDE SEQUENCE [LARGE SCALE GENOMIC DNA]</scope>
    <source>
        <strain evidence="11">DSM 100886 HEG_-6_39</strain>
    </source>
</reference>
<feature type="transmembrane region" description="Helical" evidence="7">
    <location>
        <begin position="182"/>
        <end position="201"/>
    </location>
</feature>
<dbReference type="PANTHER" id="PTHR36115">
    <property type="entry name" value="PROLINE-RICH ANTIGEN HOMOLOG-RELATED"/>
    <property type="match status" value="1"/>
</dbReference>
<feature type="transmembrane region" description="Helical" evidence="7">
    <location>
        <begin position="143"/>
        <end position="162"/>
    </location>
</feature>
<keyword evidence="4 7" id="KW-1133">Transmembrane helix</keyword>
<evidence type="ECO:0000259" key="9">
    <source>
        <dbReference type="Pfam" id="PF26514"/>
    </source>
</evidence>
<protein>
    <submittedName>
        <fullName evidence="10">RDD family protein</fullName>
    </submittedName>
</protein>
<evidence type="ECO:0000313" key="10">
    <source>
        <dbReference type="EMBL" id="AMY08085.1"/>
    </source>
</evidence>
<feature type="transmembrane region" description="Helical" evidence="7">
    <location>
        <begin position="457"/>
        <end position="479"/>
    </location>
</feature>
<dbReference type="PANTHER" id="PTHR36115:SF4">
    <property type="entry name" value="MEMBRANE PROTEIN"/>
    <property type="match status" value="1"/>
</dbReference>